<keyword evidence="2" id="KW-1185">Reference proteome</keyword>
<reference evidence="1 2" key="1">
    <citation type="submission" date="2020-06" db="EMBL/GenBank/DDBJ databases">
        <authorList>
            <person name="Li R."/>
            <person name="Bekaert M."/>
        </authorList>
    </citation>
    <scope>NUCLEOTIDE SEQUENCE [LARGE SCALE GENOMIC DNA]</scope>
    <source>
        <strain evidence="2">wild</strain>
    </source>
</reference>
<dbReference type="Proteomes" id="UP000507470">
    <property type="component" value="Unassembled WGS sequence"/>
</dbReference>
<evidence type="ECO:0000313" key="1">
    <source>
        <dbReference type="EMBL" id="CAC5364024.1"/>
    </source>
</evidence>
<name>A0A6J8A9Z5_MYTCO</name>
<sequence length="263" mass="30025">MAQIEIFEYPEADTRDRVARKTVMDGTSKKVENILATVAMRNCETKVGDLDYNKYGKKGHTLQPISDFFVDNFIVSLPVDEQYVEEEVPGQKKTNGLCSWQNKKVRKTLDQMGLEKMELKANGIRGTRQTFKIACPNEPIDKVLDALRTGILADHGIRLQDVDITKDFAGSFDRTTLRNHMLTNHGFRMQNRRHNVMDLDDKYAFVDKDDDMEDGEDALDTPPSCEIRKVWVVIALHTWISTTGIRSAAKYTISLCKAWKVHP</sequence>
<organism evidence="1 2">
    <name type="scientific">Mytilus coruscus</name>
    <name type="common">Sea mussel</name>
    <dbReference type="NCBI Taxonomy" id="42192"/>
    <lineage>
        <taxon>Eukaryota</taxon>
        <taxon>Metazoa</taxon>
        <taxon>Spiralia</taxon>
        <taxon>Lophotrochozoa</taxon>
        <taxon>Mollusca</taxon>
        <taxon>Bivalvia</taxon>
        <taxon>Autobranchia</taxon>
        <taxon>Pteriomorphia</taxon>
        <taxon>Mytilida</taxon>
        <taxon>Mytiloidea</taxon>
        <taxon>Mytilidae</taxon>
        <taxon>Mytilinae</taxon>
        <taxon>Mytilus</taxon>
    </lineage>
</organism>
<accession>A0A6J8A9Z5</accession>
<dbReference type="AlphaFoldDB" id="A0A6J8A9Z5"/>
<dbReference type="EMBL" id="CACVKT020000930">
    <property type="protein sequence ID" value="CAC5364024.1"/>
    <property type="molecule type" value="Genomic_DNA"/>
</dbReference>
<gene>
    <name evidence="1" type="ORF">MCOR_5224</name>
</gene>
<protein>
    <submittedName>
        <fullName evidence="1">Uncharacterized protein</fullName>
    </submittedName>
</protein>
<proteinExistence type="predicted"/>
<evidence type="ECO:0000313" key="2">
    <source>
        <dbReference type="Proteomes" id="UP000507470"/>
    </source>
</evidence>